<feature type="domain" description="Trimeric autotransporter adhesin YadA-like head" evidence="2">
    <location>
        <begin position="494"/>
        <end position="516"/>
    </location>
</feature>
<evidence type="ECO:0000256" key="1">
    <source>
        <dbReference type="SAM" id="MobiDB-lite"/>
    </source>
</evidence>
<evidence type="ECO:0000259" key="2">
    <source>
        <dbReference type="Pfam" id="PF05658"/>
    </source>
</evidence>
<comment type="caution">
    <text evidence="4">The sequence shown here is derived from an EMBL/GenBank/DDBJ whole genome shotgun (WGS) entry which is preliminary data.</text>
</comment>
<accession>A0A8J7KKN5</accession>
<dbReference type="Pfam" id="PF05658">
    <property type="entry name" value="YadA_head"/>
    <property type="match status" value="4"/>
</dbReference>
<dbReference type="Gene3D" id="2.10.10.20">
    <property type="entry name" value="Carbohydrate-binding module superfamily 5/12"/>
    <property type="match status" value="1"/>
</dbReference>
<dbReference type="CDD" id="cd12820">
    <property type="entry name" value="LbR_YadA-like"/>
    <property type="match status" value="1"/>
</dbReference>
<proteinExistence type="predicted"/>
<dbReference type="Gene3D" id="4.10.80.40">
    <property type="entry name" value="succinate dehydrogenase protein domain"/>
    <property type="match status" value="1"/>
</dbReference>
<name>A0A8J7KKN5_9BACL</name>
<protein>
    <submittedName>
        <fullName evidence="4">Uncharacterized protein</fullName>
    </submittedName>
</protein>
<gene>
    <name evidence="4" type="ORF">IRY55_02590</name>
</gene>
<dbReference type="InterPro" id="IPR021865">
    <property type="entry name" value="Peptidase_G2"/>
</dbReference>
<dbReference type="GO" id="GO:0019867">
    <property type="term" value="C:outer membrane"/>
    <property type="evidence" value="ECO:0007669"/>
    <property type="project" value="InterPro"/>
</dbReference>
<keyword evidence="5" id="KW-1185">Reference proteome</keyword>
<evidence type="ECO:0000313" key="5">
    <source>
        <dbReference type="Proteomes" id="UP000622653"/>
    </source>
</evidence>
<feature type="domain" description="Trimeric autotransporter adhesin YadA-like head" evidence="2">
    <location>
        <begin position="589"/>
        <end position="614"/>
    </location>
</feature>
<feature type="domain" description="Trimeric autotransporter adhesin YadA-like head" evidence="2">
    <location>
        <begin position="528"/>
        <end position="545"/>
    </location>
</feature>
<dbReference type="Proteomes" id="UP000622653">
    <property type="component" value="Unassembled WGS sequence"/>
</dbReference>
<evidence type="ECO:0000259" key="3">
    <source>
        <dbReference type="Pfam" id="PF11962"/>
    </source>
</evidence>
<dbReference type="GO" id="GO:0030246">
    <property type="term" value="F:carbohydrate binding"/>
    <property type="evidence" value="ECO:0007669"/>
    <property type="project" value="InterPro"/>
</dbReference>
<dbReference type="Pfam" id="PF11962">
    <property type="entry name" value="Peptidase_G2"/>
    <property type="match status" value="1"/>
</dbReference>
<dbReference type="InterPro" id="IPR008640">
    <property type="entry name" value="Adhesin_Head_dom"/>
</dbReference>
<dbReference type="SUPFAM" id="SSF101967">
    <property type="entry name" value="Adhesin YadA, collagen-binding domain"/>
    <property type="match status" value="2"/>
</dbReference>
<dbReference type="Gene3D" id="2.150.10.10">
    <property type="entry name" value="Serralysin-like metalloprotease, C-terminal"/>
    <property type="match status" value="2"/>
</dbReference>
<organism evidence="4 5">
    <name type="scientific">Savagea serpentis</name>
    <dbReference type="NCBI Taxonomy" id="2785297"/>
    <lineage>
        <taxon>Bacteria</taxon>
        <taxon>Bacillati</taxon>
        <taxon>Bacillota</taxon>
        <taxon>Bacilli</taxon>
        <taxon>Bacillales</taxon>
        <taxon>Caryophanaceae</taxon>
        <taxon>Savagea</taxon>
    </lineage>
</organism>
<feature type="domain" description="Peptidase G2 IMC autoproteolytic cleavage" evidence="3">
    <location>
        <begin position="671"/>
        <end position="846"/>
    </location>
</feature>
<dbReference type="GO" id="GO:0005975">
    <property type="term" value="P:carbohydrate metabolic process"/>
    <property type="evidence" value="ECO:0007669"/>
    <property type="project" value="InterPro"/>
</dbReference>
<dbReference type="Gene3D" id="1.20.5.2280">
    <property type="match status" value="1"/>
</dbReference>
<dbReference type="InterPro" id="IPR036573">
    <property type="entry name" value="CBM_sf_5/12"/>
</dbReference>
<dbReference type="GO" id="GO:0004553">
    <property type="term" value="F:hydrolase activity, hydrolyzing O-glycosyl compounds"/>
    <property type="evidence" value="ECO:0007669"/>
    <property type="project" value="InterPro"/>
</dbReference>
<dbReference type="InterPro" id="IPR011049">
    <property type="entry name" value="Serralysin-like_metalloprot_C"/>
</dbReference>
<dbReference type="AlphaFoldDB" id="A0A8J7KKN5"/>
<sequence length="859" mass="92358">MKQLRKTGNPLDASTRNDINYNWDIINKVMADLSTSEQETVNQFLAVKGDIDKLNKKDAELMQMILSNTNLIEAMDLDLIKEQGDIAEQKGNTAKRQGDKAQSQGDKAEQQGNTAEQQGNEVVAIGAAVTKQGEYAKEQGDYAKEKAELAQDKITEITQAHNDLDALKVDAIKATQNANTQADNAKVEAENAKKQADYTQSIGDTVANKLDDIESVKQDVISKGETTQAQGLKAKEQGDYAQSVIDSYKHVGEWQGSVEYKKNQEVLYNGSTYRAIEDNKGTQPTDKSKWQLIAQRGVDGEGAVGSVNGIMPDSDGNVNLGDIADKQYVDNKISEIPEVDLSALETKTDATAKLKEAKEYTDTQISAIPEVDLTPLETKEDAQAKLTEAKQYTDEKIGDVDLSALETKEDATAKLKEAKSYTDTKTTNMETTTGAQSKATKALEDSKIYTDTKVSEIPVIDTSQFVTTEHVTQDNVTTENNGTAFGKDTVAQYTGSFAAGSGSVASGDSAVALGQNCESTRDYTFSAGHYSKATGAYSIALGRSATAEKISSISIGHGAKTLGESSVSIGQGAATGETSISIGGTYSKANGKNSVAIGVGSSSSGIESVAIGRGFSEGNLTVAIGNRVIASVPSSLALGQFNVDNVDTNKMLVFGLGANTSSRLNGMVITKSGDMHLLGQYKTGGADYAEMFEWEDKNPENIDRVALAVTWGEGESIKLANSGDEIIGVVSATAAILGDNPDEWDKRFVTDQFGRPLRKEYTEINEDGEEETYEWFVENPEYDKNASYTPRSERPEWDAVGLMGKLYWIDDGTLEVGDYATVGSNGVATKGDKSNGWRVMKRISKNVDGNSGVVKVFFK</sequence>
<dbReference type="RefSeq" id="WP_194561687.1">
    <property type="nucleotide sequence ID" value="NZ_JADKPV010000001.1"/>
</dbReference>
<dbReference type="Gene3D" id="2.40.300.10">
    <property type="entry name" value="Head decoration protein D"/>
    <property type="match status" value="1"/>
</dbReference>
<dbReference type="SUPFAM" id="SSF51055">
    <property type="entry name" value="Carbohydrate binding domain"/>
    <property type="match status" value="1"/>
</dbReference>
<feature type="region of interest" description="Disordered" evidence="1">
    <location>
        <begin position="90"/>
        <end position="119"/>
    </location>
</feature>
<feature type="domain" description="Trimeric autotransporter adhesin YadA-like head" evidence="2">
    <location>
        <begin position="547"/>
        <end position="573"/>
    </location>
</feature>
<dbReference type="GO" id="GO:0005576">
    <property type="term" value="C:extracellular region"/>
    <property type="evidence" value="ECO:0007669"/>
    <property type="project" value="InterPro"/>
</dbReference>
<evidence type="ECO:0000313" key="4">
    <source>
        <dbReference type="EMBL" id="MBF4500239.1"/>
    </source>
</evidence>
<dbReference type="EMBL" id="JADKPV010000001">
    <property type="protein sequence ID" value="MBF4500239.1"/>
    <property type="molecule type" value="Genomic_DNA"/>
</dbReference>
<reference evidence="4" key="1">
    <citation type="submission" date="2020-11" db="EMBL/GenBank/DDBJ databases">
        <title>Multidrug resistant novel bacterium Savagea serpentis sp. nov., isolated from the scats of a vine snake (Ahaetulla nasuta).</title>
        <authorList>
            <person name="Venkata Ramana V."/>
            <person name="Vikas Patil S."/>
            <person name="Yogita Lugani V."/>
        </authorList>
    </citation>
    <scope>NUCLEOTIDE SEQUENCE</scope>
    <source>
        <strain evidence="4">SN6</strain>
    </source>
</reference>